<evidence type="ECO:0000256" key="2">
    <source>
        <dbReference type="ARBA" id="ARBA00022741"/>
    </source>
</evidence>
<keyword evidence="2" id="KW-0547">Nucleotide-binding</keyword>
<keyword evidence="6" id="KW-1185">Reference proteome</keyword>
<dbReference type="InterPro" id="IPR017871">
    <property type="entry name" value="ABC_transporter-like_CS"/>
</dbReference>
<evidence type="ECO:0000259" key="4">
    <source>
        <dbReference type="PROSITE" id="PS50893"/>
    </source>
</evidence>
<dbReference type="CDD" id="cd03293">
    <property type="entry name" value="ABC_NrtD_SsuB_transporters"/>
    <property type="match status" value="1"/>
</dbReference>
<evidence type="ECO:0000313" key="5">
    <source>
        <dbReference type="EMBL" id="MDR6246013.1"/>
    </source>
</evidence>
<dbReference type="InterPro" id="IPR003439">
    <property type="entry name" value="ABC_transporter-like_ATP-bd"/>
</dbReference>
<dbReference type="InterPro" id="IPR050166">
    <property type="entry name" value="ABC_transporter_ATP-bind"/>
</dbReference>
<organism evidence="5 6">
    <name type="scientific">Paenibacillus hunanensis</name>
    <dbReference type="NCBI Taxonomy" id="539262"/>
    <lineage>
        <taxon>Bacteria</taxon>
        <taxon>Bacillati</taxon>
        <taxon>Bacillota</taxon>
        <taxon>Bacilli</taxon>
        <taxon>Bacillales</taxon>
        <taxon>Paenibacillaceae</taxon>
        <taxon>Paenibacillus</taxon>
    </lineage>
</organism>
<dbReference type="Gene3D" id="3.40.50.300">
    <property type="entry name" value="P-loop containing nucleotide triphosphate hydrolases"/>
    <property type="match status" value="1"/>
</dbReference>
<dbReference type="Proteomes" id="UP001185028">
    <property type="component" value="Unassembled WGS sequence"/>
</dbReference>
<dbReference type="PROSITE" id="PS50893">
    <property type="entry name" value="ABC_TRANSPORTER_2"/>
    <property type="match status" value="1"/>
</dbReference>
<sequence>MSTMPVPSVGTGMPEIQLSNVEMRYRTGNTEVLALHQVSMDIAKGEFVSLLGPSGCGKTTLLRLMADLLEPTTGSVTVAGESAREARLARKYGIVFQSPVLYDWRKVRHNVALPLEMMKVPKKERDARAMELLELVGLQSFADKYPWQLSGGMQQRAAIARALAMEPEILLMDEPFSALDEFSRERLNEELLSIWSKVQNTIVFVTHSIPESIFMSDRVFVLSPHPGRLSAVVDIPLPRPRTPEMRNSPEFFELIAKIRDSFEGV</sequence>
<dbReference type="SUPFAM" id="SSF52540">
    <property type="entry name" value="P-loop containing nucleoside triphosphate hydrolases"/>
    <property type="match status" value="1"/>
</dbReference>
<dbReference type="PANTHER" id="PTHR42788">
    <property type="entry name" value="TAURINE IMPORT ATP-BINDING PROTEIN-RELATED"/>
    <property type="match status" value="1"/>
</dbReference>
<proteinExistence type="predicted"/>
<comment type="caution">
    <text evidence="5">The sequence shown here is derived from an EMBL/GenBank/DDBJ whole genome shotgun (WGS) entry which is preliminary data.</text>
</comment>
<gene>
    <name evidence="5" type="ORF">JOC58_003932</name>
</gene>
<dbReference type="InterPro" id="IPR027417">
    <property type="entry name" value="P-loop_NTPase"/>
</dbReference>
<dbReference type="PANTHER" id="PTHR42788:SF13">
    <property type="entry name" value="ALIPHATIC SULFONATES IMPORT ATP-BINDING PROTEIN SSUB"/>
    <property type="match status" value="1"/>
</dbReference>
<dbReference type="EMBL" id="JAVDQH010000021">
    <property type="protein sequence ID" value="MDR6246013.1"/>
    <property type="molecule type" value="Genomic_DNA"/>
</dbReference>
<name>A0ABU1J3C6_9BACL</name>
<dbReference type="InterPro" id="IPR003593">
    <property type="entry name" value="AAA+_ATPase"/>
</dbReference>
<keyword evidence="3 5" id="KW-0067">ATP-binding</keyword>
<dbReference type="SMART" id="SM00382">
    <property type="entry name" value="AAA"/>
    <property type="match status" value="1"/>
</dbReference>
<keyword evidence="1" id="KW-0813">Transport</keyword>
<dbReference type="GO" id="GO:0005524">
    <property type="term" value="F:ATP binding"/>
    <property type="evidence" value="ECO:0007669"/>
    <property type="project" value="UniProtKB-KW"/>
</dbReference>
<dbReference type="Pfam" id="PF00005">
    <property type="entry name" value="ABC_tran"/>
    <property type="match status" value="1"/>
</dbReference>
<reference evidence="5 6" key="1">
    <citation type="submission" date="2023-07" db="EMBL/GenBank/DDBJ databases">
        <title>Genomic Encyclopedia of Type Strains, Phase IV (KMG-IV): sequencing the most valuable type-strain genomes for metagenomic binning, comparative biology and taxonomic classification.</title>
        <authorList>
            <person name="Goeker M."/>
        </authorList>
    </citation>
    <scope>NUCLEOTIDE SEQUENCE [LARGE SCALE GENOMIC DNA]</scope>
    <source>
        <strain evidence="5 6">DSM 22170</strain>
    </source>
</reference>
<evidence type="ECO:0000256" key="3">
    <source>
        <dbReference type="ARBA" id="ARBA00022840"/>
    </source>
</evidence>
<evidence type="ECO:0000313" key="6">
    <source>
        <dbReference type="Proteomes" id="UP001185028"/>
    </source>
</evidence>
<accession>A0ABU1J3C6</accession>
<dbReference type="PROSITE" id="PS00211">
    <property type="entry name" value="ABC_TRANSPORTER_1"/>
    <property type="match status" value="1"/>
</dbReference>
<evidence type="ECO:0000256" key="1">
    <source>
        <dbReference type="ARBA" id="ARBA00022448"/>
    </source>
</evidence>
<feature type="domain" description="ABC transporter" evidence="4">
    <location>
        <begin position="16"/>
        <end position="249"/>
    </location>
</feature>
<protein>
    <submittedName>
        <fullName evidence="5">NitT/TauT family transport system ATP-binding protein</fullName>
    </submittedName>
</protein>